<name>A0A1F4Q3E3_UNCSA</name>
<dbReference type="InterPro" id="IPR040523">
    <property type="entry name" value="AsnC_trans_reg2"/>
</dbReference>
<evidence type="ECO:0000313" key="11">
    <source>
        <dbReference type="Proteomes" id="UP000178724"/>
    </source>
</evidence>
<dbReference type="EC" id="4.1.1.111" evidence="7"/>
<feature type="domain" description="HTH asnC-type" evidence="9">
    <location>
        <begin position="1"/>
        <end position="65"/>
    </location>
</feature>
<protein>
    <recommendedName>
        <fullName evidence="7">siroheme decarboxylase</fullName>
        <ecNumber evidence="7">4.1.1.111</ecNumber>
    </recommendedName>
</protein>
<dbReference type="Gene3D" id="1.10.10.10">
    <property type="entry name" value="Winged helix-like DNA-binding domain superfamily/Winged helix DNA-binding domain"/>
    <property type="match status" value="1"/>
</dbReference>
<dbReference type="InterPro" id="IPR053953">
    <property type="entry name" value="NirdL-like_HTH"/>
</dbReference>
<dbReference type="PANTHER" id="PTHR43413:SF1">
    <property type="entry name" value="SIROHEME DECARBOXYLASE NIRL SUBUNIT"/>
    <property type="match status" value="1"/>
</dbReference>
<evidence type="ECO:0000256" key="1">
    <source>
        <dbReference type="ARBA" id="ARBA00023015"/>
    </source>
</evidence>
<dbReference type="InterPro" id="IPR036388">
    <property type="entry name" value="WH-like_DNA-bd_sf"/>
</dbReference>
<dbReference type="GO" id="GO:0016829">
    <property type="term" value="F:lyase activity"/>
    <property type="evidence" value="ECO:0007669"/>
    <property type="project" value="UniProtKB-KW"/>
</dbReference>
<evidence type="ECO:0000256" key="7">
    <source>
        <dbReference type="ARBA" id="ARBA00023471"/>
    </source>
</evidence>
<dbReference type="PROSITE" id="PS50956">
    <property type="entry name" value="HTH_ASNC_2"/>
    <property type="match status" value="1"/>
</dbReference>
<dbReference type="Pfam" id="PF17805">
    <property type="entry name" value="AsnC_trans_reg2"/>
    <property type="match status" value="1"/>
</dbReference>
<gene>
    <name evidence="10" type="ORF">A2625_00780</name>
</gene>
<organism evidence="10 11">
    <name type="scientific">candidate division WOR-1 bacterium RIFCSPHIGHO2_01_FULL_53_15</name>
    <dbReference type="NCBI Taxonomy" id="1802564"/>
    <lineage>
        <taxon>Bacteria</taxon>
        <taxon>Bacillati</taxon>
        <taxon>Saganbacteria</taxon>
    </lineage>
</organism>
<dbReference type="InterPro" id="IPR036390">
    <property type="entry name" value="WH_DNA-bd_sf"/>
</dbReference>
<keyword evidence="3" id="KW-0804">Transcription</keyword>
<keyword evidence="4" id="KW-0456">Lyase</keyword>
<proteinExistence type="inferred from homology"/>
<dbReference type="PANTHER" id="PTHR43413">
    <property type="entry name" value="TRANSCRIPTIONAL REGULATOR, ASNC FAMILY"/>
    <property type="match status" value="1"/>
</dbReference>
<dbReference type="InterPro" id="IPR019888">
    <property type="entry name" value="Tscrpt_reg_AsnC-like"/>
</dbReference>
<keyword evidence="2" id="KW-0238">DNA-binding</keyword>
<evidence type="ECO:0000256" key="6">
    <source>
        <dbReference type="ARBA" id="ARBA00023457"/>
    </source>
</evidence>
<evidence type="ECO:0000256" key="3">
    <source>
        <dbReference type="ARBA" id="ARBA00023163"/>
    </source>
</evidence>
<dbReference type="InterPro" id="IPR050684">
    <property type="entry name" value="HTH-Siroheme_Decarb"/>
</dbReference>
<dbReference type="SUPFAM" id="SSF46785">
    <property type="entry name" value="Winged helix' DNA-binding domain"/>
    <property type="match status" value="1"/>
</dbReference>
<dbReference type="EMBL" id="METM01000008">
    <property type="protein sequence ID" value="OGB90468.1"/>
    <property type="molecule type" value="Genomic_DNA"/>
</dbReference>
<dbReference type="SMART" id="SM00344">
    <property type="entry name" value="HTH_ASNC"/>
    <property type="match status" value="1"/>
</dbReference>
<evidence type="ECO:0000313" key="10">
    <source>
        <dbReference type="EMBL" id="OGB90468.1"/>
    </source>
</evidence>
<evidence type="ECO:0000256" key="4">
    <source>
        <dbReference type="ARBA" id="ARBA00023239"/>
    </source>
</evidence>
<comment type="caution">
    <text evidence="10">The sequence shown here is derived from an EMBL/GenBank/DDBJ whole genome shotgun (WGS) entry which is preliminary data.</text>
</comment>
<dbReference type="AlphaFoldDB" id="A0A1F4Q3E3"/>
<dbReference type="Pfam" id="PF22451">
    <property type="entry name" value="NirdL-like_HTH"/>
    <property type="match status" value="1"/>
</dbReference>
<evidence type="ECO:0000256" key="8">
    <source>
        <dbReference type="ARBA" id="ARBA00048470"/>
    </source>
</evidence>
<evidence type="ECO:0000256" key="2">
    <source>
        <dbReference type="ARBA" id="ARBA00023125"/>
    </source>
</evidence>
<comment type="catalytic activity">
    <reaction evidence="8">
        <text>siroheme + 2 H(+) = 12,18-didecarboxysiroheme + 2 CO2</text>
        <dbReference type="Rhea" id="RHEA:19093"/>
        <dbReference type="ChEBI" id="CHEBI:15378"/>
        <dbReference type="ChEBI" id="CHEBI:16526"/>
        <dbReference type="ChEBI" id="CHEBI:60052"/>
        <dbReference type="ChEBI" id="CHEBI:140497"/>
        <dbReference type="EC" id="4.1.1.111"/>
    </reaction>
</comment>
<keyword evidence="1" id="KW-0805">Transcription regulation</keyword>
<dbReference type="InterPro" id="IPR000485">
    <property type="entry name" value="AsnC-type_HTH_dom"/>
</dbReference>
<comment type="pathway">
    <text evidence="5">Porphyrin-containing compound metabolism.</text>
</comment>
<dbReference type="Gene3D" id="3.30.70.3460">
    <property type="match status" value="1"/>
</dbReference>
<evidence type="ECO:0000256" key="5">
    <source>
        <dbReference type="ARBA" id="ARBA00023444"/>
    </source>
</evidence>
<comment type="similarity">
    <text evidence="6">Belongs to the Ahb/Nir family.</text>
</comment>
<evidence type="ECO:0000259" key="9">
    <source>
        <dbReference type="PROSITE" id="PS50956"/>
    </source>
</evidence>
<sequence>MDATDKKLLNELQFNFPIDERPYLEIAERIGLSEAETIERIKVLKESNVIRRIGPTFEGSKLGYVNTLVAMKIPPKKLDEIGALVSRYDEVTHNYAREHEYNLWFTLTCENKARLDQIASEIKTKSGIGEIYLLPMTKKFKINARFEL</sequence>
<dbReference type="GO" id="GO:0043565">
    <property type="term" value="F:sequence-specific DNA binding"/>
    <property type="evidence" value="ECO:0007669"/>
    <property type="project" value="InterPro"/>
</dbReference>
<dbReference type="Proteomes" id="UP000178724">
    <property type="component" value="Unassembled WGS sequence"/>
</dbReference>
<accession>A0A1F4Q3E3</accession>
<reference evidence="10 11" key="1">
    <citation type="journal article" date="2016" name="Nat. Commun.">
        <title>Thousands of microbial genomes shed light on interconnected biogeochemical processes in an aquifer system.</title>
        <authorList>
            <person name="Anantharaman K."/>
            <person name="Brown C.T."/>
            <person name="Hug L.A."/>
            <person name="Sharon I."/>
            <person name="Castelle C.J."/>
            <person name="Probst A.J."/>
            <person name="Thomas B.C."/>
            <person name="Singh A."/>
            <person name="Wilkins M.J."/>
            <person name="Karaoz U."/>
            <person name="Brodie E.L."/>
            <person name="Williams K.H."/>
            <person name="Hubbard S.S."/>
            <person name="Banfield J.F."/>
        </authorList>
    </citation>
    <scope>NUCLEOTIDE SEQUENCE [LARGE SCALE GENOMIC DNA]</scope>
</reference>